<feature type="domain" description="AB hydrolase-1" evidence="1">
    <location>
        <begin position="26"/>
        <end position="250"/>
    </location>
</feature>
<dbReference type="RefSeq" id="WP_015703491.1">
    <property type="nucleotide sequence ID" value="NC_015663.1"/>
</dbReference>
<dbReference type="Proteomes" id="UP000008881">
    <property type="component" value="Chromosome"/>
</dbReference>
<dbReference type="HOGENOM" id="CLU_020336_50_3_6"/>
<dbReference type="EMBL" id="CP002824">
    <property type="protein sequence ID" value="AEG95619.1"/>
    <property type="molecule type" value="Genomic_DNA"/>
</dbReference>
<dbReference type="InterPro" id="IPR050266">
    <property type="entry name" value="AB_hydrolase_sf"/>
</dbReference>
<dbReference type="InterPro" id="IPR029058">
    <property type="entry name" value="AB_hydrolase_fold"/>
</dbReference>
<keyword evidence="2" id="KW-0378">Hydrolase</keyword>
<dbReference type="PRINTS" id="PR00111">
    <property type="entry name" value="ABHYDROLASE"/>
</dbReference>
<dbReference type="eggNOG" id="COG2267">
    <property type="taxonomic scope" value="Bacteria"/>
</dbReference>
<evidence type="ECO:0000313" key="3">
    <source>
        <dbReference type="Proteomes" id="UP000008881"/>
    </source>
</evidence>
<gene>
    <name evidence="2" type="ordered locus">EAE_03420</name>
</gene>
<dbReference type="GO" id="GO:0016787">
    <property type="term" value="F:hydrolase activity"/>
    <property type="evidence" value="ECO:0007669"/>
    <property type="project" value="UniProtKB-KW"/>
</dbReference>
<sequence length="281" mass="30893">MMRKTQLLSERQMRVSYLEAGAGEPLVLIHGVGMNAASWYPQIEALSRYFRVIAVDMPGHGDSDAFQQPVILTDYVAWLNDFLRTQPERRFAVAGHSMGALIASGLAIDYPQRVSHAVVMSGVYRRNEQARRAVLQRARELAAGEAQLDSPLARWFSNDAKEAILREQVGGWLAEVNLQGYAAAYQAFAGGDRVYADRWQEIRCPVLVLTGELDANSSPQMAREMAAAAPLGQAIIIDGARHMVSLTDAPRVNHEMLSFLQCGSARQSNNANTAGLTHANR</sequence>
<dbReference type="Pfam" id="PF12697">
    <property type="entry name" value="Abhydrolase_6"/>
    <property type="match status" value="1"/>
</dbReference>
<evidence type="ECO:0000313" key="2">
    <source>
        <dbReference type="EMBL" id="AEG95619.1"/>
    </source>
</evidence>
<dbReference type="SUPFAM" id="SSF53474">
    <property type="entry name" value="alpha/beta-Hydrolases"/>
    <property type="match status" value="1"/>
</dbReference>
<dbReference type="PANTHER" id="PTHR43798">
    <property type="entry name" value="MONOACYLGLYCEROL LIPASE"/>
    <property type="match status" value="1"/>
</dbReference>
<dbReference type="PATRIC" id="fig|1028307.3.peg.679"/>
<reference evidence="2 3" key="1">
    <citation type="journal article" date="2012" name="J. Bacteriol.">
        <title>Complete genome sequence of Enterobacter aerogenes KCTC 2190.</title>
        <authorList>
            <person name="Shin S.H."/>
            <person name="Kim S."/>
            <person name="Kim J.Y."/>
            <person name="Lee S."/>
            <person name="Um Y."/>
            <person name="Oh M.K."/>
            <person name="Kim Y.R."/>
            <person name="Lee J."/>
            <person name="Yang K.S."/>
        </authorList>
    </citation>
    <scope>NUCLEOTIDE SEQUENCE [LARGE SCALE GENOMIC DNA]</scope>
    <source>
        <strain evidence="2 3">KCTC 2190</strain>
    </source>
</reference>
<protein>
    <submittedName>
        <fullName evidence="2">Alpha/beta hydrolase</fullName>
    </submittedName>
</protein>
<dbReference type="GeneID" id="93313813"/>
<accession>A0A0H3FJP5</accession>
<dbReference type="AlphaFoldDB" id="A0A0H3FJP5"/>
<dbReference type="OrthoDB" id="9780765at2"/>
<keyword evidence="3" id="KW-1185">Reference proteome</keyword>
<dbReference type="Gene3D" id="3.40.50.1820">
    <property type="entry name" value="alpha/beta hydrolase"/>
    <property type="match status" value="1"/>
</dbReference>
<dbReference type="GO" id="GO:0016020">
    <property type="term" value="C:membrane"/>
    <property type="evidence" value="ECO:0007669"/>
    <property type="project" value="TreeGrafter"/>
</dbReference>
<dbReference type="PANTHER" id="PTHR43798:SF33">
    <property type="entry name" value="HYDROLASE, PUTATIVE (AFU_ORTHOLOGUE AFUA_2G14860)-RELATED"/>
    <property type="match status" value="1"/>
</dbReference>
<organism evidence="2 3">
    <name type="scientific">Klebsiella aerogenes (strain ATCC 13048 / DSM 30053 / CCUG 1429 / JCM 1235 / KCTC 2190 / NBRC 13534 / NCIMB 10102 / NCTC 10006 / CDC 819-56)</name>
    <name type="common">Enterobacter aerogenes</name>
    <dbReference type="NCBI Taxonomy" id="1028307"/>
    <lineage>
        <taxon>Bacteria</taxon>
        <taxon>Pseudomonadati</taxon>
        <taxon>Pseudomonadota</taxon>
        <taxon>Gammaproteobacteria</taxon>
        <taxon>Enterobacterales</taxon>
        <taxon>Enterobacteriaceae</taxon>
        <taxon>Klebsiella/Raoultella group</taxon>
        <taxon>Klebsiella</taxon>
    </lineage>
</organism>
<evidence type="ECO:0000259" key="1">
    <source>
        <dbReference type="Pfam" id="PF12697"/>
    </source>
</evidence>
<proteinExistence type="predicted"/>
<name>A0A0H3FJP5_KLEAK</name>
<dbReference type="InterPro" id="IPR000073">
    <property type="entry name" value="AB_hydrolase_1"/>
</dbReference>
<dbReference type="KEGG" id="eae:EAE_03420"/>